<protein>
    <submittedName>
        <fullName evidence="1">Uncharacterized protein</fullName>
    </submittedName>
</protein>
<dbReference type="EMBL" id="JACHIJ010000003">
    <property type="protein sequence ID" value="MBB5052675.1"/>
    <property type="molecule type" value="Genomic_DNA"/>
</dbReference>
<name>A0A840MXW9_9BRAD</name>
<reference evidence="1 2" key="1">
    <citation type="submission" date="2020-08" db="EMBL/GenBank/DDBJ databases">
        <title>Genomic Encyclopedia of Type Strains, Phase IV (KMG-IV): sequencing the most valuable type-strain genomes for metagenomic binning, comparative biology and taxonomic classification.</title>
        <authorList>
            <person name="Goeker M."/>
        </authorList>
    </citation>
    <scope>NUCLEOTIDE SEQUENCE [LARGE SCALE GENOMIC DNA]</scope>
    <source>
        <strain evidence="1 2">DSM 17498</strain>
    </source>
</reference>
<gene>
    <name evidence="1" type="ORF">HNQ36_002649</name>
</gene>
<dbReference type="Proteomes" id="UP000521227">
    <property type="component" value="Unassembled WGS sequence"/>
</dbReference>
<comment type="caution">
    <text evidence="1">The sequence shown here is derived from an EMBL/GenBank/DDBJ whole genome shotgun (WGS) entry which is preliminary data.</text>
</comment>
<dbReference type="RefSeq" id="WP_184085671.1">
    <property type="nucleotide sequence ID" value="NZ_JACHIJ010000003.1"/>
</dbReference>
<evidence type="ECO:0000313" key="2">
    <source>
        <dbReference type="Proteomes" id="UP000521227"/>
    </source>
</evidence>
<dbReference type="AlphaFoldDB" id="A0A840MXW9"/>
<accession>A0A840MXW9</accession>
<sequence>MTTVERREAQRLSPRARMALARLCGGLDRKSSPKVPRKHLGASRRSIVPLTRGVEFFAKLGRIDLRRESVFA</sequence>
<evidence type="ECO:0000313" key="1">
    <source>
        <dbReference type="EMBL" id="MBB5052675.1"/>
    </source>
</evidence>
<organism evidence="1 2">
    <name type="scientific">Afipia massiliensis</name>
    <dbReference type="NCBI Taxonomy" id="211460"/>
    <lineage>
        <taxon>Bacteria</taxon>
        <taxon>Pseudomonadati</taxon>
        <taxon>Pseudomonadota</taxon>
        <taxon>Alphaproteobacteria</taxon>
        <taxon>Hyphomicrobiales</taxon>
        <taxon>Nitrobacteraceae</taxon>
        <taxon>Afipia</taxon>
    </lineage>
</organism>
<proteinExistence type="predicted"/>